<accession>A0AAD9MHW5</accession>
<dbReference type="AlphaFoldDB" id="A0AAD9MHW5"/>
<proteinExistence type="predicted"/>
<keyword evidence="2" id="KW-1185">Reference proteome</keyword>
<sequence>MSQFPQRTVGAVRYAGTLHVLTPGAPAQHVLLPHAWGYTSYPSLLIIGEPAGSRLMYFAPLPISVTHLFLPRLGPSLCSLGLVTNRTQEQVTAFAG</sequence>
<protein>
    <submittedName>
        <fullName evidence="1">Uncharacterized protein</fullName>
    </submittedName>
</protein>
<reference evidence="1" key="1">
    <citation type="journal article" date="2023" name="Mol. Plant Microbe Interact.">
        <title>Elucidating the Obligate Nature and Biological Capacity of an Invasive Fungal Corn Pathogen.</title>
        <authorList>
            <person name="MacCready J.S."/>
            <person name="Roggenkamp E.M."/>
            <person name="Gdanetz K."/>
            <person name="Chilvers M.I."/>
        </authorList>
    </citation>
    <scope>NUCLEOTIDE SEQUENCE</scope>
    <source>
        <strain evidence="1">PM02</strain>
    </source>
</reference>
<evidence type="ECO:0000313" key="1">
    <source>
        <dbReference type="EMBL" id="KAK2072916.1"/>
    </source>
</evidence>
<organism evidence="1 2">
    <name type="scientific">Phyllachora maydis</name>
    <dbReference type="NCBI Taxonomy" id="1825666"/>
    <lineage>
        <taxon>Eukaryota</taxon>
        <taxon>Fungi</taxon>
        <taxon>Dikarya</taxon>
        <taxon>Ascomycota</taxon>
        <taxon>Pezizomycotina</taxon>
        <taxon>Sordariomycetes</taxon>
        <taxon>Sordariomycetidae</taxon>
        <taxon>Phyllachorales</taxon>
        <taxon>Phyllachoraceae</taxon>
        <taxon>Phyllachora</taxon>
    </lineage>
</organism>
<dbReference type="EMBL" id="JAQQPM010000006">
    <property type="protein sequence ID" value="KAK2072916.1"/>
    <property type="molecule type" value="Genomic_DNA"/>
</dbReference>
<name>A0AAD9MHW5_9PEZI</name>
<dbReference type="Proteomes" id="UP001217918">
    <property type="component" value="Unassembled WGS sequence"/>
</dbReference>
<comment type="caution">
    <text evidence="1">The sequence shown here is derived from an EMBL/GenBank/DDBJ whole genome shotgun (WGS) entry which is preliminary data.</text>
</comment>
<gene>
    <name evidence="1" type="ORF">P8C59_007240</name>
</gene>
<evidence type="ECO:0000313" key="2">
    <source>
        <dbReference type="Proteomes" id="UP001217918"/>
    </source>
</evidence>